<dbReference type="Proteomes" id="UP001153069">
    <property type="component" value="Unassembled WGS sequence"/>
</dbReference>
<sequence length="661" mass="72220">MTSPTVAATMQQSTDIFDDAFSTFIDEQNVPGFDSLNKSSFFDKVMNASKLFDGEDSLAVLNDSFVTLKQASRLNRARQASRRPDRKTTTATFPELESSFYLNEGIDEEGMVGESDTEREEVPEEFQEEILCAFLLEKIKRKTAEQEQKDIQKIADTNQMALALASIENEDTTGTGQGKHSKPKGDDGESVTTATASISSRSSDGSAVEEATKRALALASVVSSAGQVIRQTIESKTRRTSQAQPGLPSGEDQDDKASAGDAKPKRRSGSKSRKKAEDDVKEESVPERRNQRKSERSGAIGSKHRRRRAGSVEARRVSSVSSSMEDKSEVAMDASSNRRSMEVSSRNDNNSRRRERRSMAKPVAEASTPRRKQRLRAERSRSFGCEAAKEAATASPTPPTIVAPTTPRRPQRLRERARSGGDKATKASEGSNVPPLPPTLLSPSTPRRARRMRERSRSFGPVATGTDAPVDAAVPPSPMTPRRNRTLPTERPGSVELRRVTRDPRRNRRASLGQDVLRRNLQLMAQTDLSEARDDDMVEMPSASPAGNGSSAEKQDVWKQRRQKSFGDAHTAQERSAARKGSIQAAAFALTTPKAAARKDTVNMDVAMQNPLQTEDDSSSPLSPTGNAAASKDDSYMPGSRRHAGSSAGTHRRLRRRGSCA</sequence>
<feature type="compositionally biased region" description="Basic and acidic residues" evidence="1">
    <location>
        <begin position="275"/>
        <end position="296"/>
    </location>
</feature>
<feature type="compositionally biased region" description="Polar residues" evidence="1">
    <location>
        <begin position="619"/>
        <end position="628"/>
    </location>
</feature>
<keyword evidence="3" id="KW-1185">Reference proteome</keyword>
<feature type="compositionally biased region" description="Polar residues" evidence="1">
    <location>
        <begin position="229"/>
        <end position="244"/>
    </location>
</feature>
<feature type="compositionally biased region" description="Low complexity" evidence="1">
    <location>
        <begin position="585"/>
        <end position="595"/>
    </location>
</feature>
<evidence type="ECO:0000313" key="2">
    <source>
        <dbReference type="EMBL" id="CAB9514601.1"/>
    </source>
</evidence>
<feature type="compositionally biased region" description="Basic and acidic residues" evidence="1">
    <location>
        <begin position="412"/>
        <end position="426"/>
    </location>
</feature>
<evidence type="ECO:0000313" key="3">
    <source>
        <dbReference type="Proteomes" id="UP001153069"/>
    </source>
</evidence>
<organism evidence="2 3">
    <name type="scientific">Seminavis robusta</name>
    <dbReference type="NCBI Taxonomy" id="568900"/>
    <lineage>
        <taxon>Eukaryota</taxon>
        <taxon>Sar</taxon>
        <taxon>Stramenopiles</taxon>
        <taxon>Ochrophyta</taxon>
        <taxon>Bacillariophyta</taxon>
        <taxon>Bacillariophyceae</taxon>
        <taxon>Bacillariophycidae</taxon>
        <taxon>Naviculales</taxon>
        <taxon>Naviculaceae</taxon>
        <taxon>Seminavis</taxon>
    </lineage>
</organism>
<name>A0A9N8HHW9_9STRA</name>
<feature type="compositionally biased region" description="Basic and acidic residues" evidence="1">
    <location>
        <begin position="553"/>
        <end position="577"/>
    </location>
</feature>
<comment type="caution">
    <text evidence="2">The sequence shown here is derived from an EMBL/GenBank/DDBJ whole genome shotgun (WGS) entry which is preliminary data.</text>
</comment>
<protein>
    <submittedName>
        <fullName evidence="2">Uncharacterized protein</fullName>
    </submittedName>
</protein>
<reference evidence="2" key="1">
    <citation type="submission" date="2020-06" db="EMBL/GenBank/DDBJ databases">
        <authorList>
            <consortium name="Plant Systems Biology data submission"/>
        </authorList>
    </citation>
    <scope>NUCLEOTIDE SEQUENCE</scope>
    <source>
        <strain evidence="2">D6</strain>
    </source>
</reference>
<accession>A0A9N8HHW9</accession>
<feature type="compositionally biased region" description="Low complexity" evidence="1">
    <location>
        <begin position="541"/>
        <end position="552"/>
    </location>
</feature>
<feature type="compositionally biased region" description="Low complexity" evidence="1">
    <location>
        <begin position="215"/>
        <end position="225"/>
    </location>
</feature>
<dbReference type="EMBL" id="CAICTM010000662">
    <property type="protein sequence ID" value="CAB9514601.1"/>
    <property type="molecule type" value="Genomic_DNA"/>
</dbReference>
<feature type="compositionally biased region" description="Low complexity" evidence="1">
    <location>
        <begin position="190"/>
        <end position="206"/>
    </location>
</feature>
<gene>
    <name evidence="2" type="ORF">SEMRO_663_G183560.2</name>
</gene>
<feature type="compositionally biased region" description="Basic residues" evidence="1">
    <location>
        <begin position="264"/>
        <end position="274"/>
    </location>
</feature>
<dbReference type="AlphaFoldDB" id="A0A9N8HHW9"/>
<proteinExistence type="predicted"/>
<evidence type="ECO:0000256" key="1">
    <source>
        <dbReference type="SAM" id="MobiDB-lite"/>
    </source>
</evidence>
<feature type="compositionally biased region" description="Basic residues" evidence="1">
    <location>
        <begin position="640"/>
        <end position="661"/>
    </location>
</feature>
<feature type="region of interest" description="Disordered" evidence="1">
    <location>
        <begin position="168"/>
        <end position="661"/>
    </location>
</feature>